<keyword evidence="8" id="KW-0456">Lyase</keyword>
<dbReference type="GO" id="GO:0046872">
    <property type="term" value="F:metal ion binding"/>
    <property type="evidence" value="ECO:0007669"/>
    <property type="project" value="UniProtKB-KW"/>
</dbReference>
<dbReference type="GO" id="GO:0003874">
    <property type="term" value="F:6-pyruvoyltetrahydropterin synthase activity"/>
    <property type="evidence" value="ECO:0007669"/>
    <property type="project" value="UniProtKB-EC"/>
</dbReference>
<keyword evidence="5" id="KW-0479">Metal-binding</keyword>
<evidence type="ECO:0000256" key="5">
    <source>
        <dbReference type="ARBA" id="ARBA00022723"/>
    </source>
</evidence>
<gene>
    <name evidence="9" type="ORF">BCR42DRAFT_400028</name>
</gene>
<dbReference type="PANTHER" id="PTHR12589:SF7">
    <property type="entry name" value="6-PYRUVOYL TETRAHYDROBIOPTERIN SYNTHASE"/>
    <property type="match status" value="1"/>
</dbReference>
<keyword evidence="6" id="KW-0862">Zinc</keyword>
<organism evidence="9 10">
    <name type="scientific">Absidia repens</name>
    <dbReference type="NCBI Taxonomy" id="90262"/>
    <lineage>
        <taxon>Eukaryota</taxon>
        <taxon>Fungi</taxon>
        <taxon>Fungi incertae sedis</taxon>
        <taxon>Mucoromycota</taxon>
        <taxon>Mucoromycotina</taxon>
        <taxon>Mucoromycetes</taxon>
        <taxon>Mucorales</taxon>
        <taxon>Cunninghamellaceae</taxon>
        <taxon>Absidia</taxon>
    </lineage>
</organism>
<evidence type="ECO:0000256" key="8">
    <source>
        <dbReference type="ARBA" id="ARBA00023239"/>
    </source>
</evidence>
<dbReference type="InterPro" id="IPR007115">
    <property type="entry name" value="6-PTP_synth/QueD"/>
</dbReference>
<evidence type="ECO:0000256" key="2">
    <source>
        <dbReference type="ARBA" id="ARBA00005126"/>
    </source>
</evidence>
<name>A0A1X2J0P5_9FUNG</name>
<comment type="similarity">
    <text evidence="3">Belongs to the PTPS family.</text>
</comment>
<evidence type="ECO:0000313" key="9">
    <source>
        <dbReference type="EMBL" id="ORZ25373.1"/>
    </source>
</evidence>
<protein>
    <recommendedName>
        <fullName evidence="4">6-pyruvoyltetrahydropterin synthase</fullName>
        <ecNumber evidence="4">4.2.3.12</ecNumber>
    </recommendedName>
</protein>
<dbReference type="OrthoDB" id="14045at2759"/>
<evidence type="ECO:0000256" key="1">
    <source>
        <dbReference type="ARBA" id="ARBA00001947"/>
    </source>
</evidence>
<evidence type="ECO:0000313" key="10">
    <source>
        <dbReference type="Proteomes" id="UP000193560"/>
    </source>
</evidence>
<dbReference type="PANTHER" id="PTHR12589">
    <property type="entry name" value="PYRUVOYL TETRAHYDROBIOPTERIN SYNTHASE"/>
    <property type="match status" value="1"/>
</dbReference>
<keyword evidence="7" id="KW-0783">Tetrahydrobiopterin biosynthesis</keyword>
<accession>A0A1X2J0P5</accession>
<evidence type="ECO:0000256" key="6">
    <source>
        <dbReference type="ARBA" id="ARBA00022833"/>
    </source>
</evidence>
<proteinExistence type="inferred from homology"/>
<sequence>MVTSYITRTASFSAAHRLHSTKLTDEENAATYGKCNHPHFHGHNYKLEITVKGKIDPVTGMVMNMVDLKNCIETAVMNPLDHRNLDLDVEYFEHNPSTVENLAVFIWNNFNEHFRKQFAYKTSTARLYKVKIYETEHNSVEYLGEDDD</sequence>
<comment type="pathway">
    <text evidence="2">Cofactor biosynthesis; tetrahydrobiopterin biosynthesis; tetrahydrobiopterin from 7,8-dihydroneopterin triphosphate: step 1/3.</text>
</comment>
<evidence type="ECO:0000256" key="7">
    <source>
        <dbReference type="ARBA" id="ARBA00023007"/>
    </source>
</evidence>
<dbReference type="Proteomes" id="UP000193560">
    <property type="component" value="Unassembled WGS sequence"/>
</dbReference>
<reference evidence="9 10" key="1">
    <citation type="submission" date="2016-07" db="EMBL/GenBank/DDBJ databases">
        <title>Pervasive Adenine N6-methylation of Active Genes in Fungi.</title>
        <authorList>
            <consortium name="DOE Joint Genome Institute"/>
            <person name="Mondo S.J."/>
            <person name="Dannebaum R.O."/>
            <person name="Kuo R.C."/>
            <person name="Labutti K."/>
            <person name="Haridas S."/>
            <person name="Kuo A."/>
            <person name="Salamov A."/>
            <person name="Ahrendt S.R."/>
            <person name="Lipzen A."/>
            <person name="Sullivan W."/>
            <person name="Andreopoulos W.B."/>
            <person name="Clum A."/>
            <person name="Lindquist E."/>
            <person name="Daum C."/>
            <person name="Ramamoorthy G.K."/>
            <person name="Gryganskyi A."/>
            <person name="Culley D."/>
            <person name="Magnuson J.K."/>
            <person name="James T.Y."/>
            <person name="O'Malley M.A."/>
            <person name="Stajich J.E."/>
            <person name="Spatafora J.W."/>
            <person name="Visel A."/>
            <person name="Grigoriev I.V."/>
        </authorList>
    </citation>
    <scope>NUCLEOTIDE SEQUENCE [LARGE SCALE GENOMIC DNA]</scope>
    <source>
        <strain evidence="9 10">NRRL 1336</strain>
    </source>
</reference>
<dbReference type="UniPathway" id="UPA00849">
    <property type="reaction ID" value="UER00819"/>
</dbReference>
<comment type="caution">
    <text evidence="9">The sequence shown here is derived from an EMBL/GenBank/DDBJ whole genome shotgun (WGS) entry which is preliminary data.</text>
</comment>
<dbReference type="STRING" id="90262.A0A1X2J0P5"/>
<dbReference type="GO" id="GO:0005739">
    <property type="term" value="C:mitochondrion"/>
    <property type="evidence" value="ECO:0007669"/>
    <property type="project" value="TreeGrafter"/>
</dbReference>
<evidence type="ECO:0000256" key="4">
    <source>
        <dbReference type="ARBA" id="ARBA00013100"/>
    </source>
</evidence>
<keyword evidence="10" id="KW-1185">Reference proteome</keyword>
<dbReference type="InterPro" id="IPR038418">
    <property type="entry name" value="6-PTP_synth/QueD_sf"/>
</dbReference>
<dbReference type="EMBL" id="MCGE01000001">
    <property type="protein sequence ID" value="ORZ25373.1"/>
    <property type="molecule type" value="Genomic_DNA"/>
</dbReference>
<dbReference type="Gene3D" id="3.30.479.10">
    <property type="entry name" value="6-pyruvoyl tetrahydropterin synthase/QueD"/>
    <property type="match status" value="1"/>
</dbReference>
<comment type="cofactor">
    <cofactor evidence="1">
        <name>Zn(2+)</name>
        <dbReference type="ChEBI" id="CHEBI:29105"/>
    </cofactor>
</comment>
<dbReference type="FunFam" id="3.30.479.10:FF:000003">
    <property type="entry name" value="6-pyruvoyl tetrahydrobiopterin synthase"/>
    <property type="match status" value="1"/>
</dbReference>
<evidence type="ECO:0000256" key="3">
    <source>
        <dbReference type="ARBA" id="ARBA00009164"/>
    </source>
</evidence>
<dbReference type="AlphaFoldDB" id="A0A1X2J0P5"/>
<dbReference type="GO" id="GO:0006729">
    <property type="term" value="P:tetrahydrobiopterin biosynthetic process"/>
    <property type="evidence" value="ECO:0007669"/>
    <property type="project" value="UniProtKB-UniPathway"/>
</dbReference>
<dbReference type="EC" id="4.2.3.12" evidence="4"/>
<dbReference type="SUPFAM" id="SSF55620">
    <property type="entry name" value="Tetrahydrobiopterin biosynthesis enzymes-like"/>
    <property type="match status" value="1"/>
</dbReference>
<dbReference type="Pfam" id="PF01242">
    <property type="entry name" value="PTPS"/>
    <property type="match status" value="1"/>
</dbReference>